<evidence type="ECO:0000313" key="4">
    <source>
        <dbReference type="Proteomes" id="UP000549394"/>
    </source>
</evidence>
<dbReference type="GO" id="GO:0031410">
    <property type="term" value="C:cytoplasmic vesicle"/>
    <property type="evidence" value="ECO:0007669"/>
    <property type="project" value="TreeGrafter"/>
</dbReference>
<dbReference type="EMBL" id="CAJFCJ010000009">
    <property type="protein sequence ID" value="CAD5118753.1"/>
    <property type="molecule type" value="Genomic_DNA"/>
</dbReference>
<evidence type="ECO:0000313" key="3">
    <source>
        <dbReference type="EMBL" id="CAD5118753.1"/>
    </source>
</evidence>
<dbReference type="Pfam" id="PF03456">
    <property type="entry name" value="uDENN"/>
    <property type="match status" value="1"/>
</dbReference>
<dbReference type="SUPFAM" id="SSF50998">
    <property type="entry name" value="Quinoprotein alcohol dehydrogenase-like"/>
    <property type="match status" value="1"/>
</dbReference>
<dbReference type="InterPro" id="IPR051696">
    <property type="entry name" value="DENN_Domain_GEFs"/>
</dbReference>
<dbReference type="InterPro" id="IPR001680">
    <property type="entry name" value="WD40_rpt"/>
</dbReference>
<dbReference type="PROSITE" id="PS50211">
    <property type="entry name" value="DENN"/>
    <property type="match status" value="1"/>
</dbReference>
<dbReference type="PANTHER" id="PTHR12296:SF21">
    <property type="entry name" value="DENN DOMAIN-CONTAINING PROTEIN 3"/>
    <property type="match status" value="1"/>
</dbReference>
<feature type="compositionally biased region" description="Polar residues" evidence="1">
    <location>
        <begin position="157"/>
        <end position="185"/>
    </location>
</feature>
<dbReference type="GO" id="GO:0005085">
    <property type="term" value="F:guanyl-nucleotide exchange factor activity"/>
    <property type="evidence" value="ECO:0007669"/>
    <property type="project" value="UniProtKB-ARBA"/>
</dbReference>
<dbReference type="Pfam" id="PF02141">
    <property type="entry name" value="DENN"/>
    <property type="match status" value="1"/>
</dbReference>
<evidence type="ECO:0000259" key="2">
    <source>
        <dbReference type="PROSITE" id="PS50211"/>
    </source>
</evidence>
<comment type="caution">
    <text evidence="3">The sequence shown here is derived from an EMBL/GenBank/DDBJ whole genome shotgun (WGS) entry which is preliminary data.</text>
</comment>
<sequence length="1343" mass="153119">MSGKLMQSLTDLIVLVGADCNSGLKPIKTASDYDKDREIVKTDFDPQLLAAITANTAYFPFEDPPVDPKYPQGVAQDLTLVFPRDTLPHYAQKQDTIDSAQFSEWFQRSSDSSSSSCISSEGCPSPHLPPTCVRVQRAASVDSSLSSNSDVFLPNVPGTQKNGGKSSGNSRDSIGSISNDNSKSPYGTMHRRKISSVRMTPVRQISQAKRSHKSESDLETNELESEVLEMLRCLPQFCFPEGMRVSTTKRPDSIHHLVLTGVCGERFYATCLRIHKAARIQSDEDGTFKIVKLTLNKDDADVFVPCCYVMISQIPYFSVFKECLSKMRSRMRCNHDKEDEVLKLYALQLTRTITPPPGSMHLAMQLEDVRILLPSSCFADHPIIDFPLSILFFLLPLEYILQIISCMLTQHRIVIISSNYSVLTIAAQALIHFIEPFAWNFPFVPILSKTTLELLDAPGSFLFGCHSQHRNEVLKISELIVVDIDERELGTCASLKLPTLPQDSAYTFKRSFRKIGLHYDVANLDSAALFNINQVKESAIEHRRKVNMQISAICLELMVNLFRDVLQFIKPKTKYFDKTAFLKIQRSEDVFFFEQVIQSESFNGFLNDRFEGKNDRWTQLEEATRRKSKTSNRSFSSYENSNIRKGRSEPTSLALRLAFLPPYEIWRLPEFQMKYYQSYYGTCIKSITSKLEICTSPNQRASFLCMRGILKLANNKAFSAFEDFHSLFSFNAKLFPAKIAKAAYDELSEQDVDILKDQRAFHKSELFMIMNCNNAPLPSRYEEAVKMKWDRIPTLPVSLSQFRDVLDALDIHLRPITSQTLFEVLCMCGDDEPGCQVVYPEVFEVFYTRWKEQEVKRTNVLKTVIGLYFNDFIIKNINALLSPKKIELIKTDFGNGRIILTSKRIHFLQEGSKKCLEVGKLYDIIKVEKIMQKSFVTNVPALKLHLRNKSTFSACFKEDRDEWYWIIVEMHHGKLAAEEVRNLSIVSQASSNVQLIISLFQSKDEIPMSPNTLNNFAQHLAHFFTERQYGNYTLTEITKQNLLQVIDPNDDEEERKSVESLLYLTGAWDSGDMTEPKLWVGMGSGKVYIYDASTWIVTKVIELSGNRIVFLLGLGDQVWAASLDSTIYVVNKRTLQSNYRLVGHSDAVTCLCFHKPTGIVYSSCINGEIVCWEQSSLQQKKKFTVEKLNCLRSIQIHDNHLWCCSKNFLMKLSLGGEKIVTVEGGSSNLYQFAITNDIIFIGCEHKNEVRFYNTSNGKQLKKVTIDSCKGIRSMILFKDHLWFGTHEGRVIIMEIKNPKKYHALEFHKDSVRCMTNIGDRYIATGSADGRYAVWRSDLSDPRN</sequence>
<dbReference type="GO" id="GO:0032483">
    <property type="term" value="P:regulation of Rab protein signal transduction"/>
    <property type="evidence" value="ECO:0007669"/>
    <property type="project" value="TreeGrafter"/>
</dbReference>
<dbReference type="InterPro" id="IPR015943">
    <property type="entry name" value="WD40/YVTN_repeat-like_dom_sf"/>
</dbReference>
<dbReference type="Gene3D" id="3.40.50.11500">
    <property type="match status" value="1"/>
</dbReference>
<dbReference type="InterPro" id="IPR001194">
    <property type="entry name" value="cDENN_dom"/>
</dbReference>
<dbReference type="InterPro" id="IPR011047">
    <property type="entry name" value="Quinoprotein_ADH-like_sf"/>
</dbReference>
<dbReference type="InterPro" id="IPR037516">
    <property type="entry name" value="Tripartite_DENN"/>
</dbReference>
<dbReference type="OrthoDB" id="6019893at2759"/>
<feature type="region of interest" description="Disordered" evidence="1">
    <location>
        <begin position="145"/>
        <end position="221"/>
    </location>
</feature>
<dbReference type="SMART" id="SM00320">
    <property type="entry name" value="WD40"/>
    <property type="match status" value="2"/>
</dbReference>
<protein>
    <submittedName>
        <fullName evidence="3">DgyrCDS7430</fullName>
    </submittedName>
</protein>
<dbReference type="Proteomes" id="UP000549394">
    <property type="component" value="Unassembled WGS sequence"/>
</dbReference>
<feature type="domain" description="UDENN" evidence="2">
    <location>
        <begin position="190"/>
        <end position="616"/>
    </location>
</feature>
<dbReference type="SMART" id="SM00799">
    <property type="entry name" value="DENN"/>
    <property type="match status" value="1"/>
</dbReference>
<dbReference type="InterPro" id="IPR005112">
    <property type="entry name" value="dDENN_dom"/>
</dbReference>
<dbReference type="PANTHER" id="PTHR12296">
    <property type="entry name" value="DENN DOMAIN-CONTAINING PROTEIN 4"/>
    <property type="match status" value="1"/>
</dbReference>
<dbReference type="SMART" id="SM00801">
    <property type="entry name" value="dDENN"/>
    <property type="match status" value="1"/>
</dbReference>
<dbReference type="InterPro" id="IPR043153">
    <property type="entry name" value="DENN_C"/>
</dbReference>
<evidence type="ECO:0000256" key="1">
    <source>
        <dbReference type="SAM" id="MobiDB-lite"/>
    </source>
</evidence>
<reference evidence="3 4" key="1">
    <citation type="submission" date="2020-08" db="EMBL/GenBank/DDBJ databases">
        <authorList>
            <person name="Hejnol A."/>
        </authorList>
    </citation>
    <scope>NUCLEOTIDE SEQUENCE [LARGE SCALE GENOMIC DNA]</scope>
</reference>
<dbReference type="Pfam" id="PF25570">
    <property type="entry name" value="TPR_DENND3"/>
    <property type="match status" value="1"/>
</dbReference>
<keyword evidence="4" id="KW-1185">Reference proteome</keyword>
<gene>
    <name evidence="3" type="ORF">DGYR_LOCUS7080</name>
</gene>
<dbReference type="Gene3D" id="3.30.450.200">
    <property type="match status" value="1"/>
</dbReference>
<accession>A0A7I8VSP7</accession>
<dbReference type="InterPro" id="IPR005113">
    <property type="entry name" value="uDENN_dom"/>
</dbReference>
<organism evidence="3 4">
    <name type="scientific">Dimorphilus gyrociliatus</name>
    <dbReference type="NCBI Taxonomy" id="2664684"/>
    <lineage>
        <taxon>Eukaryota</taxon>
        <taxon>Metazoa</taxon>
        <taxon>Spiralia</taxon>
        <taxon>Lophotrochozoa</taxon>
        <taxon>Annelida</taxon>
        <taxon>Polychaeta</taxon>
        <taxon>Polychaeta incertae sedis</taxon>
        <taxon>Dinophilidae</taxon>
        <taxon>Dimorphilus</taxon>
    </lineage>
</organism>
<dbReference type="InterPro" id="IPR057977">
    <property type="entry name" value="TPR_DENND3"/>
</dbReference>
<name>A0A7I8VSP7_9ANNE</name>
<dbReference type="Pfam" id="PF00400">
    <property type="entry name" value="WD40"/>
    <property type="match status" value="1"/>
</dbReference>
<dbReference type="Gene3D" id="2.130.10.10">
    <property type="entry name" value="YVTN repeat-like/Quinoprotein amine dehydrogenase"/>
    <property type="match status" value="2"/>
</dbReference>
<proteinExistence type="predicted"/>